<dbReference type="Proteomes" id="UP000184080">
    <property type="component" value="Unassembled WGS sequence"/>
</dbReference>
<dbReference type="RefSeq" id="WP_073003704.1">
    <property type="nucleotide sequence ID" value="NZ_FQZO01000001.1"/>
</dbReference>
<evidence type="ECO:0000313" key="1">
    <source>
        <dbReference type="EMBL" id="SHI42127.1"/>
    </source>
</evidence>
<keyword evidence="2" id="KW-1185">Reference proteome</keyword>
<proteinExistence type="predicted"/>
<reference evidence="1 2" key="1">
    <citation type="submission" date="2016-11" db="EMBL/GenBank/DDBJ databases">
        <authorList>
            <person name="Jaros S."/>
            <person name="Januszkiewicz K."/>
            <person name="Wedrychowicz H."/>
        </authorList>
    </citation>
    <scope>NUCLEOTIDE SEQUENCE [LARGE SCALE GENOMIC DNA]</scope>
    <source>
        <strain evidence="1 2">DSM 21864</strain>
    </source>
</reference>
<accession>A0A1M6B0C0</accession>
<gene>
    <name evidence="1" type="ORF">SAMN05444401_0587</name>
</gene>
<dbReference type="EMBL" id="FQZO01000001">
    <property type="protein sequence ID" value="SHI42127.1"/>
    <property type="molecule type" value="Genomic_DNA"/>
</dbReference>
<protein>
    <recommendedName>
        <fullName evidence="3">Lipoprotein</fullName>
    </recommendedName>
</protein>
<sequence length="141" mass="16580">MKKIIFFSTFLFLILVSLIACTSGKSNLYVKADKARIQKLMLNDTNNSATGINITFIKDSNELEKIKKAFKDSKKSTDGSNYEMNDSNYYEITFYEKEKPLGIYGIWINKDWSKAIYLDRHYYYLDEDVTNYLKNIIFQNK</sequence>
<organism evidence="1 2">
    <name type="scientific">Clostridium amylolyticum</name>
    <dbReference type="NCBI Taxonomy" id="1121298"/>
    <lineage>
        <taxon>Bacteria</taxon>
        <taxon>Bacillati</taxon>
        <taxon>Bacillota</taxon>
        <taxon>Clostridia</taxon>
        <taxon>Eubacteriales</taxon>
        <taxon>Clostridiaceae</taxon>
        <taxon>Clostridium</taxon>
    </lineage>
</organism>
<evidence type="ECO:0008006" key="3">
    <source>
        <dbReference type="Google" id="ProtNLM"/>
    </source>
</evidence>
<dbReference type="AlphaFoldDB" id="A0A1M6B0C0"/>
<evidence type="ECO:0000313" key="2">
    <source>
        <dbReference type="Proteomes" id="UP000184080"/>
    </source>
</evidence>
<dbReference type="PROSITE" id="PS51257">
    <property type="entry name" value="PROKAR_LIPOPROTEIN"/>
    <property type="match status" value="1"/>
</dbReference>
<name>A0A1M6B0C0_9CLOT</name>